<proteinExistence type="predicted"/>
<sequence length="294" mass="34376">MKNIVGYINIFKNKTGFCIPVFDIEGNLLVQDGEQLMEPHSNMLIENQTFFKLKEAIHIQLDFKKDMISLFMYNEGNKYKLIQKSTPFTVFEIPRDELDKCELKELNSVINSLEKNPDIISYTDQLKSKQLSTNRVNSLFKGVFENFSFQENEHLVENLYHLSFINSKRHLTHLINVDTNMKRENMIVERALSSLDRMKNKELINMQREVARVYSVMEDSLKARELTDFQKGKIRGFVNRNKKNIKSAPYNTNQIMTTGKSILNLASQDKDDLWEAHIAFNKSKKTKNKEVYDG</sequence>
<gene>
    <name evidence="1" type="ORF">ACFSRZ_13005</name>
</gene>
<dbReference type="RefSeq" id="WP_379666993.1">
    <property type="nucleotide sequence ID" value="NZ_JBHULH010000008.1"/>
</dbReference>
<evidence type="ECO:0000313" key="2">
    <source>
        <dbReference type="Proteomes" id="UP001597508"/>
    </source>
</evidence>
<dbReference type="Proteomes" id="UP001597508">
    <property type="component" value="Unassembled WGS sequence"/>
</dbReference>
<name>A0ABW5LU63_9FLAO</name>
<comment type="caution">
    <text evidence="1">The sequence shown here is derived from an EMBL/GenBank/DDBJ whole genome shotgun (WGS) entry which is preliminary data.</text>
</comment>
<dbReference type="EMBL" id="JBHULH010000008">
    <property type="protein sequence ID" value="MFD2568290.1"/>
    <property type="molecule type" value="Genomic_DNA"/>
</dbReference>
<reference evidence="2" key="1">
    <citation type="journal article" date="2019" name="Int. J. Syst. Evol. Microbiol.">
        <title>The Global Catalogue of Microorganisms (GCM) 10K type strain sequencing project: providing services to taxonomists for standard genome sequencing and annotation.</title>
        <authorList>
            <consortium name="The Broad Institute Genomics Platform"/>
            <consortium name="The Broad Institute Genome Sequencing Center for Infectious Disease"/>
            <person name="Wu L."/>
            <person name="Ma J."/>
        </authorList>
    </citation>
    <scope>NUCLEOTIDE SEQUENCE [LARGE SCALE GENOMIC DNA]</scope>
    <source>
        <strain evidence="2">KCTC 52127</strain>
    </source>
</reference>
<accession>A0ABW5LU63</accession>
<keyword evidence="2" id="KW-1185">Reference proteome</keyword>
<organism evidence="1 2">
    <name type="scientific">Pseudotenacibaculum haliotis</name>
    <dbReference type="NCBI Taxonomy" id="1862138"/>
    <lineage>
        <taxon>Bacteria</taxon>
        <taxon>Pseudomonadati</taxon>
        <taxon>Bacteroidota</taxon>
        <taxon>Flavobacteriia</taxon>
        <taxon>Flavobacteriales</taxon>
        <taxon>Flavobacteriaceae</taxon>
        <taxon>Pseudotenacibaculum</taxon>
    </lineage>
</organism>
<protein>
    <submittedName>
        <fullName evidence="1">Uncharacterized protein</fullName>
    </submittedName>
</protein>
<evidence type="ECO:0000313" key="1">
    <source>
        <dbReference type="EMBL" id="MFD2568290.1"/>
    </source>
</evidence>